<proteinExistence type="predicted"/>
<dbReference type="AlphaFoldDB" id="A0A1B6EYE4"/>
<reference evidence="1" key="1">
    <citation type="submission" date="2015-11" db="EMBL/GenBank/DDBJ databases">
        <title>De novo transcriptome assembly of four potential Pierce s Disease insect vectors from Arizona vineyards.</title>
        <authorList>
            <person name="Tassone E.E."/>
        </authorList>
    </citation>
    <scope>NUCLEOTIDE SEQUENCE</scope>
</reference>
<name>A0A1B6EYE4_9HEMI</name>
<dbReference type="EMBL" id="GECZ01026777">
    <property type="protein sequence ID" value="JAS42992.1"/>
    <property type="molecule type" value="Transcribed_RNA"/>
</dbReference>
<organism evidence="1">
    <name type="scientific">Cuerna arida</name>
    <dbReference type="NCBI Taxonomy" id="1464854"/>
    <lineage>
        <taxon>Eukaryota</taxon>
        <taxon>Metazoa</taxon>
        <taxon>Ecdysozoa</taxon>
        <taxon>Arthropoda</taxon>
        <taxon>Hexapoda</taxon>
        <taxon>Insecta</taxon>
        <taxon>Pterygota</taxon>
        <taxon>Neoptera</taxon>
        <taxon>Paraneoptera</taxon>
        <taxon>Hemiptera</taxon>
        <taxon>Auchenorrhyncha</taxon>
        <taxon>Membracoidea</taxon>
        <taxon>Cicadellidae</taxon>
        <taxon>Cicadellinae</taxon>
        <taxon>Proconiini</taxon>
        <taxon>Cuerna</taxon>
    </lineage>
</organism>
<protein>
    <submittedName>
        <fullName evidence="1">Uncharacterized protein</fullName>
    </submittedName>
</protein>
<accession>A0A1B6EYE4</accession>
<evidence type="ECO:0000313" key="1">
    <source>
        <dbReference type="EMBL" id="JAS42992.1"/>
    </source>
</evidence>
<gene>
    <name evidence="1" type="ORF">g.7836</name>
</gene>
<sequence>MRSKLPVRITDLQPKLVDQNIYKDMVKEQNRQQTYYNRTAVSREDNFQQGEKVLLQDIDKKTWEEAEIVKALENRSYLIKKNSGQILRRNSHHIRRLARDYNPKRYESLDFNSAEPQQTNQTDNVLPPPMSPCEPSHFRSRFGRCVRPPVRLDL</sequence>